<dbReference type="EMBL" id="OK999980">
    <property type="protein sequence ID" value="UGL61954.1"/>
    <property type="molecule type" value="Genomic_DNA"/>
</dbReference>
<proteinExistence type="predicted"/>
<gene>
    <name evidence="1" type="primary">71</name>
    <name evidence="1" type="ORF">SEA_EASTWEST_71</name>
</gene>
<reference evidence="1" key="1">
    <citation type="submission" date="2021-10" db="EMBL/GenBank/DDBJ databases">
        <authorList>
            <person name="Valenzuela N."/>
            <person name="Pablo J."/>
            <person name="Strother B."/>
            <person name="Cravalho Y."/>
            <person name="Barto Z."/>
            <person name="Kane C."/>
            <person name="Chong R.A."/>
            <person name="Kawasaki K."/>
            <person name="Cruz S."/>
            <person name="Porter M.L."/>
            <person name="Pearce R."/>
            <person name="Hohenstein G."/>
            <person name="Li K."/>
            <person name="Kaniho J."/>
            <person name="Sadones M."/>
            <person name="Hamlin F."/>
            <person name="Daniels M."/>
            <person name="McKee K."/>
            <person name="Reed F."/>
            <person name="Donachie S."/>
            <person name="Bollivar D.W."/>
            <person name="Garlena R.A."/>
            <person name="Russell D.A."/>
            <person name="Jacobs-Sera D."/>
            <person name="Hatfull G.F."/>
        </authorList>
    </citation>
    <scope>NUCLEOTIDE SEQUENCE</scope>
</reference>
<dbReference type="Proteomes" id="UP000827897">
    <property type="component" value="Segment"/>
</dbReference>
<accession>A0AAE8YKJ0</accession>
<name>A0AAE8YKJ0_9CAUD</name>
<sequence length="62" mass="7410">MGKPFICRKQHRYATKLDALIELASIQRRDNPRRRKMEKRAYFCACGSWHLTSQEKRTAEAR</sequence>
<evidence type="ECO:0000313" key="1">
    <source>
        <dbReference type="EMBL" id="UGL61954.1"/>
    </source>
</evidence>
<evidence type="ECO:0000313" key="2">
    <source>
        <dbReference type="Proteomes" id="UP000827897"/>
    </source>
</evidence>
<keyword evidence="2" id="KW-1185">Reference proteome</keyword>
<organism evidence="1 2">
    <name type="scientific">Arthrobacter phage EastWest</name>
    <dbReference type="NCBI Taxonomy" id="2894292"/>
    <lineage>
        <taxon>Viruses</taxon>
        <taxon>Duplodnaviria</taxon>
        <taxon>Heunggongvirae</taxon>
        <taxon>Uroviricota</taxon>
        <taxon>Caudoviricetes</taxon>
        <taxon>Berryhillviridae</taxon>
        <taxon>Eastwestvirus</taxon>
        <taxon>Eastwestvirus eastwest</taxon>
    </lineage>
</organism>
<protein>
    <submittedName>
        <fullName evidence="1">Uncharacterized protein</fullName>
    </submittedName>
</protein>